<feature type="repeat" description="TPR" evidence="1">
    <location>
        <begin position="24"/>
        <end position="57"/>
    </location>
</feature>
<dbReference type="Gene3D" id="1.25.40.10">
    <property type="entry name" value="Tetratricopeptide repeat domain"/>
    <property type="match status" value="1"/>
</dbReference>
<accession>A0AAQ3QUW0</accession>
<evidence type="ECO:0008006" key="4">
    <source>
        <dbReference type="Google" id="ProtNLM"/>
    </source>
</evidence>
<dbReference type="InterPro" id="IPR011990">
    <property type="entry name" value="TPR-like_helical_dom_sf"/>
</dbReference>
<evidence type="ECO:0000256" key="1">
    <source>
        <dbReference type="PROSITE-ProRule" id="PRU00339"/>
    </source>
</evidence>
<dbReference type="InterPro" id="IPR019734">
    <property type="entry name" value="TPR_rpt"/>
</dbReference>
<dbReference type="SMART" id="SM00028">
    <property type="entry name" value="TPR"/>
    <property type="match status" value="2"/>
</dbReference>
<dbReference type="PROSITE" id="PS50005">
    <property type="entry name" value="TPR"/>
    <property type="match status" value="1"/>
</dbReference>
<sequence length="122" mass="13884">MAEKEYSFEIGFFESLIGRLPKDAEVIEILGGLYSKSGRIDDSLKMDRRLVRLRPNNATAHYNLGCSLALKRRKADAVRSLKKAIDLGYRDVEWMRGDPDLHPLHDHPAFQALLEEMAQKAS</sequence>
<name>A0AAQ3QUW0_9BACT</name>
<dbReference type="RefSeq" id="WP_317832527.1">
    <property type="nucleotide sequence ID" value="NZ_CP136920.1"/>
</dbReference>
<protein>
    <recommendedName>
        <fullName evidence="4">Tetratricopeptide repeat protein</fullName>
    </recommendedName>
</protein>
<dbReference type="EMBL" id="CP136920">
    <property type="protein sequence ID" value="WOO40335.1"/>
    <property type="molecule type" value="Genomic_DNA"/>
</dbReference>
<evidence type="ECO:0000313" key="3">
    <source>
        <dbReference type="Proteomes" id="UP001304300"/>
    </source>
</evidence>
<gene>
    <name evidence="2" type="ORF">RZN69_17080</name>
</gene>
<reference evidence="2 3" key="1">
    <citation type="submission" date="2023-10" db="EMBL/GenBank/DDBJ databases">
        <title>Rubellicoccus peritrichatus gen. nov., sp. nov., isolated from an algae of coral reef tank.</title>
        <authorList>
            <person name="Luo J."/>
        </authorList>
    </citation>
    <scope>NUCLEOTIDE SEQUENCE [LARGE SCALE GENOMIC DNA]</scope>
    <source>
        <strain evidence="2 3">CR14</strain>
    </source>
</reference>
<dbReference type="AlphaFoldDB" id="A0AAQ3QUW0"/>
<keyword evidence="1" id="KW-0802">TPR repeat</keyword>
<keyword evidence="3" id="KW-1185">Reference proteome</keyword>
<dbReference type="SUPFAM" id="SSF48452">
    <property type="entry name" value="TPR-like"/>
    <property type="match status" value="1"/>
</dbReference>
<organism evidence="2 3">
    <name type="scientific">Rubellicoccus peritrichatus</name>
    <dbReference type="NCBI Taxonomy" id="3080537"/>
    <lineage>
        <taxon>Bacteria</taxon>
        <taxon>Pseudomonadati</taxon>
        <taxon>Verrucomicrobiota</taxon>
        <taxon>Opitutia</taxon>
        <taxon>Puniceicoccales</taxon>
        <taxon>Cerasicoccaceae</taxon>
        <taxon>Rubellicoccus</taxon>
    </lineage>
</organism>
<evidence type="ECO:0000313" key="2">
    <source>
        <dbReference type="EMBL" id="WOO40335.1"/>
    </source>
</evidence>
<dbReference type="KEGG" id="puo:RZN69_17080"/>
<dbReference type="NCBIfam" id="NF047558">
    <property type="entry name" value="TPR_END_plus"/>
    <property type="match status" value="1"/>
</dbReference>
<dbReference type="Proteomes" id="UP001304300">
    <property type="component" value="Chromosome"/>
</dbReference>
<proteinExistence type="predicted"/>